<feature type="domain" description="NAD-dependent epimerase/dehydratase" evidence="2">
    <location>
        <begin position="63"/>
        <end position="144"/>
    </location>
</feature>
<keyword evidence="3" id="KW-1185">Reference proteome</keyword>
<dbReference type="WBParaSite" id="maker-uti_cns_0046750-snap-gene-0.5-mRNA-1">
    <property type="protein sequence ID" value="maker-uti_cns_0046750-snap-gene-0.5-mRNA-1"/>
    <property type="gene ID" value="maker-uti_cns_0046750-snap-gene-0.5"/>
</dbReference>
<sequence>VPRASEAVQKRRTGAQMPHQRWLLLTVLLVVTACCASPSLAHLNSRYADPDAPRDHSEGNRDILVLGGNGFIGSHTVERLASRGYNVTTLHRNNTYWQWHSSHHSRVLTCDRNFDLTDCASLSQLEARPFLAVIDLSGYADVAVMQSVQLLTGRFQYYVYLSTDSVYDVSDKRHAGRSRESDGAFPSDAALRNRLRAG</sequence>
<feature type="signal peptide" evidence="1">
    <location>
        <begin position="1"/>
        <end position="36"/>
    </location>
</feature>
<name>A0A1I8H6I5_9PLAT</name>
<dbReference type="GO" id="GO:0005829">
    <property type="term" value="C:cytosol"/>
    <property type="evidence" value="ECO:0007669"/>
    <property type="project" value="TreeGrafter"/>
</dbReference>
<dbReference type="GO" id="GO:0003978">
    <property type="term" value="F:UDP-glucose 4-epimerase activity"/>
    <property type="evidence" value="ECO:0007669"/>
    <property type="project" value="TreeGrafter"/>
</dbReference>
<dbReference type="InterPro" id="IPR036291">
    <property type="entry name" value="NAD(P)-bd_dom_sf"/>
</dbReference>
<dbReference type="AlphaFoldDB" id="A0A1I8H6I5"/>
<feature type="chain" id="PRO_5009845728" evidence="1">
    <location>
        <begin position="37"/>
        <end position="198"/>
    </location>
</feature>
<evidence type="ECO:0000313" key="5">
    <source>
        <dbReference type="WBParaSite" id="maker-uti_cns_0008591-snap-gene-0.7-mRNA-1"/>
    </source>
</evidence>
<dbReference type="WBParaSite" id="maker-uti_cns_0008591-snap-gene-0.7-mRNA-1">
    <property type="protein sequence ID" value="maker-uti_cns_0008591-snap-gene-0.7-mRNA-1"/>
    <property type="gene ID" value="maker-uti_cns_0008591-snap-gene-0.7"/>
</dbReference>
<dbReference type="SUPFAM" id="SSF51735">
    <property type="entry name" value="NAD(P)-binding Rossmann-fold domains"/>
    <property type="match status" value="1"/>
</dbReference>
<dbReference type="PANTHER" id="PTHR43725:SF32">
    <property type="entry name" value="NAD-DEPENDENT EPIMERASE_DEHYDRATASE DOMAIN-CONTAINING PROTEIN"/>
    <property type="match status" value="1"/>
</dbReference>
<evidence type="ECO:0000313" key="3">
    <source>
        <dbReference type="Proteomes" id="UP000095280"/>
    </source>
</evidence>
<protein>
    <submittedName>
        <fullName evidence="4 5">Epimerase domain-containing protein</fullName>
    </submittedName>
</protein>
<dbReference type="Gene3D" id="3.40.50.720">
    <property type="entry name" value="NAD(P)-binding Rossmann-like Domain"/>
    <property type="match status" value="1"/>
</dbReference>
<evidence type="ECO:0000256" key="1">
    <source>
        <dbReference type="SAM" id="SignalP"/>
    </source>
</evidence>
<organism evidence="3 4">
    <name type="scientific">Macrostomum lignano</name>
    <dbReference type="NCBI Taxonomy" id="282301"/>
    <lineage>
        <taxon>Eukaryota</taxon>
        <taxon>Metazoa</taxon>
        <taxon>Spiralia</taxon>
        <taxon>Lophotrochozoa</taxon>
        <taxon>Platyhelminthes</taxon>
        <taxon>Rhabditophora</taxon>
        <taxon>Macrostomorpha</taxon>
        <taxon>Macrostomida</taxon>
        <taxon>Macrostomidae</taxon>
        <taxon>Macrostomum</taxon>
    </lineage>
</organism>
<evidence type="ECO:0000259" key="2">
    <source>
        <dbReference type="Pfam" id="PF01370"/>
    </source>
</evidence>
<dbReference type="InterPro" id="IPR001509">
    <property type="entry name" value="Epimerase_deHydtase"/>
</dbReference>
<dbReference type="Pfam" id="PF01370">
    <property type="entry name" value="Epimerase"/>
    <property type="match status" value="1"/>
</dbReference>
<accession>A0A1I8H6I5</accession>
<keyword evidence="1" id="KW-0732">Signal</keyword>
<dbReference type="PANTHER" id="PTHR43725">
    <property type="entry name" value="UDP-GLUCOSE 4-EPIMERASE"/>
    <property type="match status" value="1"/>
</dbReference>
<reference evidence="4 5" key="1">
    <citation type="submission" date="2016-11" db="UniProtKB">
        <authorList>
            <consortium name="WormBaseParasite"/>
        </authorList>
    </citation>
    <scope>IDENTIFICATION</scope>
</reference>
<evidence type="ECO:0000313" key="4">
    <source>
        <dbReference type="WBParaSite" id="maker-uti_cns_0004738-snap-gene-0.8-mRNA-1"/>
    </source>
</evidence>
<proteinExistence type="predicted"/>
<dbReference type="WBParaSite" id="maker-uti_cns_0004738-snap-gene-0.8-mRNA-1">
    <property type="protein sequence ID" value="maker-uti_cns_0004738-snap-gene-0.8-mRNA-1"/>
    <property type="gene ID" value="maker-uti_cns_0004738-snap-gene-0.8"/>
</dbReference>
<dbReference type="GO" id="GO:0005996">
    <property type="term" value="P:monosaccharide metabolic process"/>
    <property type="evidence" value="ECO:0007669"/>
    <property type="project" value="TreeGrafter"/>
</dbReference>
<dbReference type="Proteomes" id="UP000095280">
    <property type="component" value="Unplaced"/>
</dbReference>